<accession>A0A433D6B0</accession>
<comment type="caution">
    <text evidence="1">The sequence shown here is derived from an EMBL/GenBank/DDBJ whole genome shotgun (WGS) entry which is preliminary data.</text>
</comment>
<dbReference type="Proteomes" id="UP000268093">
    <property type="component" value="Unassembled WGS sequence"/>
</dbReference>
<protein>
    <submittedName>
        <fullName evidence="1">Uncharacterized protein</fullName>
    </submittedName>
</protein>
<reference evidence="1 2" key="1">
    <citation type="journal article" date="2018" name="New Phytol.">
        <title>Phylogenomics of Endogonaceae and evolution of mycorrhizas within Mucoromycota.</title>
        <authorList>
            <person name="Chang Y."/>
            <person name="Desiro A."/>
            <person name="Na H."/>
            <person name="Sandor L."/>
            <person name="Lipzen A."/>
            <person name="Clum A."/>
            <person name="Barry K."/>
            <person name="Grigoriev I.V."/>
            <person name="Martin F.M."/>
            <person name="Stajich J.E."/>
            <person name="Smith M.E."/>
            <person name="Bonito G."/>
            <person name="Spatafora J.W."/>
        </authorList>
    </citation>
    <scope>NUCLEOTIDE SEQUENCE [LARGE SCALE GENOMIC DNA]</scope>
    <source>
        <strain evidence="1 2">GMNB39</strain>
    </source>
</reference>
<proteinExistence type="predicted"/>
<evidence type="ECO:0000313" key="2">
    <source>
        <dbReference type="Proteomes" id="UP000268093"/>
    </source>
</evidence>
<evidence type="ECO:0000313" key="1">
    <source>
        <dbReference type="EMBL" id="RUP46397.1"/>
    </source>
</evidence>
<sequence length="234" mass="26419">MTSRLLLKGQHSFPKTFEITWLLEYASNVQSLSLRFFLARPLGLVLSLLSNFLRSVVLFTLFDLSGVGTSPNMKLIFSSSFLVFSTFFITPSSRLLDGSSPSFWFSWSCRCRRVHLQIRERDPPRRRVLCLLPGDVPVQSHQHIDADRRRRHPSHRFHLLRMGGTKIDMGAVWDLGDLKSGNTGAPMVTSFRRTTFVIALRLSRNNPTPPADGPAAPASTTLFKQPRLCCFPDG</sequence>
<organism evidence="1 2">
    <name type="scientific">Jimgerdemannia flammicorona</name>
    <dbReference type="NCBI Taxonomy" id="994334"/>
    <lineage>
        <taxon>Eukaryota</taxon>
        <taxon>Fungi</taxon>
        <taxon>Fungi incertae sedis</taxon>
        <taxon>Mucoromycota</taxon>
        <taxon>Mucoromycotina</taxon>
        <taxon>Endogonomycetes</taxon>
        <taxon>Endogonales</taxon>
        <taxon>Endogonaceae</taxon>
        <taxon>Jimgerdemannia</taxon>
    </lineage>
</organism>
<keyword evidence="2" id="KW-1185">Reference proteome</keyword>
<dbReference type="EMBL" id="RBNI01005914">
    <property type="protein sequence ID" value="RUP46397.1"/>
    <property type="molecule type" value="Genomic_DNA"/>
</dbReference>
<dbReference type="AlphaFoldDB" id="A0A433D6B0"/>
<gene>
    <name evidence="1" type="ORF">BC936DRAFT_147007</name>
</gene>
<name>A0A433D6B0_9FUNG</name>